<keyword evidence="3" id="KW-1003">Cell membrane</keyword>
<feature type="domain" description="Trypanosome variant surface glycoprotein B-type N-terminal" evidence="11">
    <location>
        <begin position="15"/>
        <end position="368"/>
    </location>
</feature>
<comment type="function">
    <text evidence="1">VSG forms a coat on the surface of the parasite. The trypanosome evades the immune response of the host by expressing a series of antigenically distinct VSGs from an estimated 1000 VSG genes.</text>
</comment>
<feature type="signal peptide" evidence="9">
    <location>
        <begin position="1"/>
        <end position="17"/>
    </location>
</feature>
<reference evidence="12" key="1">
    <citation type="submission" date="2016-08" db="EMBL/GenBank/DDBJ databases">
        <title>VSG repertoire of Trypanosoma brucei EATRO 1125.</title>
        <authorList>
            <person name="Cross G.A."/>
        </authorList>
    </citation>
    <scope>NUCLEOTIDE SEQUENCE</scope>
    <source>
        <strain evidence="12">EATRO 1125</strain>
    </source>
</reference>
<feature type="chain" id="PRO_5013017852" evidence="9">
    <location>
        <begin position="18"/>
        <end position="499"/>
    </location>
</feature>
<dbReference type="InterPro" id="IPR025932">
    <property type="entry name" value="Trypano_VSG_B_N_dom"/>
</dbReference>
<accession>A0A1J0R7I3</accession>
<dbReference type="Pfam" id="PF13206">
    <property type="entry name" value="VSG_B"/>
    <property type="match status" value="1"/>
</dbReference>
<evidence type="ECO:0000256" key="7">
    <source>
        <dbReference type="ARBA" id="ARBA00023180"/>
    </source>
</evidence>
<protein>
    <submittedName>
        <fullName evidence="12">Variant surface glycoprotein 1125.1661</fullName>
    </submittedName>
</protein>
<name>A0A1J0R7I3_9TRYP</name>
<dbReference type="GO" id="GO:0098552">
    <property type="term" value="C:side of membrane"/>
    <property type="evidence" value="ECO:0007669"/>
    <property type="project" value="UniProtKB-KW"/>
</dbReference>
<dbReference type="AlphaFoldDB" id="A0A1J0R7I3"/>
<keyword evidence="4" id="KW-0336">GPI-anchor</keyword>
<dbReference type="VEuPathDB" id="TriTrypDB:Tb1125.11.18770"/>
<evidence type="ECO:0000256" key="5">
    <source>
        <dbReference type="ARBA" id="ARBA00022729"/>
    </source>
</evidence>
<dbReference type="EMBL" id="KX699867">
    <property type="protein sequence ID" value="APD73823.1"/>
    <property type="molecule type" value="Genomic_DNA"/>
</dbReference>
<keyword evidence="8" id="KW-0449">Lipoprotein</keyword>
<evidence type="ECO:0000256" key="8">
    <source>
        <dbReference type="ARBA" id="ARBA00023288"/>
    </source>
</evidence>
<evidence type="ECO:0000256" key="1">
    <source>
        <dbReference type="ARBA" id="ARBA00002523"/>
    </source>
</evidence>
<evidence type="ECO:0000256" key="6">
    <source>
        <dbReference type="ARBA" id="ARBA00023136"/>
    </source>
</evidence>
<keyword evidence="5 9" id="KW-0732">Signal</keyword>
<dbReference type="InterPro" id="IPR019609">
    <property type="entry name" value="Variant_surf_glycoprt_trypan_C"/>
</dbReference>
<evidence type="ECO:0000256" key="3">
    <source>
        <dbReference type="ARBA" id="ARBA00022475"/>
    </source>
</evidence>
<dbReference type="VEuPathDB" id="TriTrypDB:Tb927.9.17910"/>
<evidence type="ECO:0000259" key="10">
    <source>
        <dbReference type="Pfam" id="PF10659"/>
    </source>
</evidence>
<keyword evidence="6" id="KW-0472">Membrane</keyword>
<evidence type="ECO:0000256" key="9">
    <source>
        <dbReference type="SAM" id="SignalP"/>
    </source>
</evidence>
<evidence type="ECO:0000259" key="11">
    <source>
        <dbReference type="Pfam" id="PF13206"/>
    </source>
</evidence>
<dbReference type="VEuPathDB" id="TriTrypDB:Tb427_000567800"/>
<sequence>MHRLALALLLIIGPKLATSGNMGYGENRAEHAALCAFIRMAGRAVEVPTVESLDQSTYNYIQELNFTLSPADCQAKFYREPEHKTVQENADSAGIKDVGEAEFWDEWEAAAEALKHGTDNQKVRKDVTPELTKTAKQLAAVKLATIALEAREILKRYPNVNPEAAKYQSASPTTAITAAALGQGNTAAANIGETTPFSATVTGTRQNVCTVKQSGVGPQSALATLTCLCHKDSGNPVTDGACTEAAEAGTAWTSNSIAPAKADYQKLAKSCGPPPKKPVTRHELEHAIAKLQQLIHTDGTHGYLGAYRSTDCSGASNSGMRIKFSGLVASPEKENELQWLTAIKTIATNLKQLEQAKAAAARVNTQLKGKAAAATATIGHSRALAAAMDKVSTKFSDSAKTDINVRCETHNTSKTECLRAQCKWGGKKEDDGPCIPTEAQVAEQAARSTKTEGAPKEEATATGCARHGTNKEACLADKTGDKHNCAFRKEKDNEDEKEY</sequence>
<evidence type="ECO:0000256" key="4">
    <source>
        <dbReference type="ARBA" id="ARBA00022622"/>
    </source>
</evidence>
<evidence type="ECO:0000256" key="2">
    <source>
        <dbReference type="ARBA" id="ARBA00004609"/>
    </source>
</evidence>
<keyword evidence="7" id="KW-0325">Glycoprotein</keyword>
<proteinExistence type="predicted"/>
<evidence type="ECO:0000313" key="12">
    <source>
        <dbReference type="EMBL" id="APD73823.1"/>
    </source>
</evidence>
<dbReference type="Pfam" id="PF10659">
    <property type="entry name" value="Trypan_glycop_C"/>
    <property type="match status" value="1"/>
</dbReference>
<organism evidence="12">
    <name type="scientific">Trypanosoma brucei</name>
    <dbReference type="NCBI Taxonomy" id="5691"/>
    <lineage>
        <taxon>Eukaryota</taxon>
        <taxon>Discoba</taxon>
        <taxon>Euglenozoa</taxon>
        <taxon>Kinetoplastea</taxon>
        <taxon>Metakinetoplastina</taxon>
        <taxon>Trypanosomatida</taxon>
        <taxon>Trypanosomatidae</taxon>
        <taxon>Trypanosoma</taxon>
    </lineage>
</organism>
<dbReference type="GO" id="GO:0005886">
    <property type="term" value="C:plasma membrane"/>
    <property type="evidence" value="ECO:0007669"/>
    <property type="project" value="UniProtKB-SubCell"/>
</dbReference>
<feature type="domain" description="Trypanosome variant surface glycoprotein C-terminal" evidence="10">
    <location>
        <begin position="407"/>
        <end position="491"/>
    </location>
</feature>
<comment type="subcellular location">
    <subcellularLocation>
        <location evidence="2">Cell membrane</location>
        <topology evidence="2">Lipid-anchor</topology>
        <topology evidence="2">GPI-anchor</topology>
    </subcellularLocation>
</comment>